<dbReference type="PANTHER" id="PTHR43611">
    <property type="entry name" value="ALPHA-D-GLUCOSE 1-PHOSPHATE PHOSPHATASE"/>
    <property type="match status" value="1"/>
</dbReference>
<sequence>MAEGLPEKRTILFDVDGVLIHGWHAKEEKRRRWDENLQTDLGIDPAEFTATFFPDIFPNQVLTGRISLISALEIWLSERSYDVSPMALISYWFAQDAVVNREMLPILEALSEHGAVRLCLATNQEHLRAAHLWQQVGFSSYFDDMFHAARLGAIKPDPAFFHAVDKRLGRQITPPLLFDDNEDVIAAAGRHGWEAILFEDETSCKNHPSIAAYLAEITHR</sequence>
<dbReference type="AlphaFoldDB" id="A0A6I4T507"/>
<dbReference type="SUPFAM" id="SSF56784">
    <property type="entry name" value="HAD-like"/>
    <property type="match status" value="1"/>
</dbReference>
<evidence type="ECO:0000313" key="2">
    <source>
        <dbReference type="Proteomes" id="UP000438476"/>
    </source>
</evidence>
<dbReference type="InterPro" id="IPR023214">
    <property type="entry name" value="HAD_sf"/>
</dbReference>
<dbReference type="EMBL" id="WTYT01000003">
    <property type="protein sequence ID" value="MXO65768.1"/>
    <property type="molecule type" value="Genomic_DNA"/>
</dbReference>
<dbReference type="Pfam" id="PF00702">
    <property type="entry name" value="Hydrolase"/>
    <property type="match status" value="1"/>
</dbReference>
<dbReference type="GO" id="GO:0016787">
    <property type="term" value="F:hydrolase activity"/>
    <property type="evidence" value="ECO:0007669"/>
    <property type="project" value="UniProtKB-KW"/>
</dbReference>
<dbReference type="InterPro" id="IPR006439">
    <property type="entry name" value="HAD-SF_hydro_IA"/>
</dbReference>
<evidence type="ECO:0000313" key="1">
    <source>
        <dbReference type="EMBL" id="MXO65768.1"/>
    </source>
</evidence>
<dbReference type="InterPro" id="IPR036412">
    <property type="entry name" value="HAD-like_sf"/>
</dbReference>
<organism evidence="1 2">
    <name type="scientific">Altericroceibacterium endophyticum</name>
    <dbReference type="NCBI Taxonomy" id="1808508"/>
    <lineage>
        <taxon>Bacteria</taxon>
        <taxon>Pseudomonadati</taxon>
        <taxon>Pseudomonadota</taxon>
        <taxon>Alphaproteobacteria</taxon>
        <taxon>Sphingomonadales</taxon>
        <taxon>Erythrobacteraceae</taxon>
        <taxon>Altericroceibacterium</taxon>
    </lineage>
</organism>
<dbReference type="SFLD" id="SFLDS00003">
    <property type="entry name" value="Haloacid_Dehalogenase"/>
    <property type="match status" value="1"/>
</dbReference>
<proteinExistence type="predicted"/>
<dbReference type="PANTHER" id="PTHR43611:SF3">
    <property type="entry name" value="FLAVIN MONONUCLEOTIDE HYDROLASE 1, CHLOROPLATIC"/>
    <property type="match status" value="1"/>
</dbReference>
<protein>
    <submittedName>
        <fullName evidence="1">HAD-IA family hydrolase</fullName>
    </submittedName>
</protein>
<dbReference type="Proteomes" id="UP000438476">
    <property type="component" value="Unassembled WGS sequence"/>
</dbReference>
<dbReference type="SFLD" id="SFLDG01129">
    <property type="entry name" value="C1.5:_HAD__Beta-PGM__Phosphata"/>
    <property type="match status" value="1"/>
</dbReference>
<dbReference type="OrthoDB" id="9807742at2"/>
<dbReference type="Gene3D" id="3.40.50.1000">
    <property type="entry name" value="HAD superfamily/HAD-like"/>
    <property type="match status" value="1"/>
</dbReference>
<keyword evidence="1" id="KW-0378">Hydrolase</keyword>
<accession>A0A6I4T507</accession>
<keyword evidence="2" id="KW-1185">Reference proteome</keyword>
<comment type="caution">
    <text evidence="1">The sequence shown here is derived from an EMBL/GenBank/DDBJ whole genome shotgun (WGS) entry which is preliminary data.</text>
</comment>
<gene>
    <name evidence="1" type="ORF">GRI91_08380</name>
</gene>
<dbReference type="NCBIfam" id="TIGR01509">
    <property type="entry name" value="HAD-SF-IA-v3"/>
    <property type="match status" value="1"/>
</dbReference>
<dbReference type="RefSeq" id="WP_160736196.1">
    <property type="nucleotide sequence ID" value="NZ_WTYT01000003.1"/>
</dbReference>
<reference evidence="1 2" key="1">
    <citation type="submission" date="2019-12" db="EMBL/GenBank/DDBJ databases">
        <title>Genomic-based taxomic classification of the family Erythrobacteraceae.</title>
        <authorList>
            <person name="Xu L."/>
        </authorList>
    </citation>
    <scope>NUCLEOTIDE SEQUENCE [LARGE SCALE GENOMIC DNA]</scope>
    <source>
        <strain evidence="1 2">LMG 29518</strain>
    </source>
</reference>
<name>A0A6I4T507_9SPHN</name>